<dbReference type="Gene3D" id="6.10.250.690">
    <property type="match status" value="1"/>
</dbReference>
<dbReference type="CDD" id="cd17574">
    <property type="entry name" value="REC_OmpR"/>
    <property type="match status" value="1"/>
</dbReference>
<dbReference type="GO" id="GO:0005829">
    <property type="term" value="C:cytosol"/>
    <property type="evidence" value="ECO:0007669"/>
    <property type="project" value="TreeGrafter"/>
</dbReference>
<dbReference type="SUPFAM" id="SSF52172">
    <property type="entry name" value="CheY-like"/>
    <property type="match status" value="1"/>
</dbReference>
<dbReference type="Gene3D" id="1.10.10.10">
    <property type="entry name" value="Winged helix-like DNA-binding domain superfamily/Winged helix DNA-binding domain"/>
    <property type="match status" value="1"/>
</dbReference>
<accession>A0A0M0EHI0</accession>
<evidence type="ECO:0000259" key="9">
    <source>
        <dbReference type="PROSITE" id="PS50110"/>
    </source>
</evidence>
<sequence length="267" mass="29724">MAAGHCGNDRPDRHGNDDVPAQKEHHSVLVVEDDMDIRSLLTRFLSHRGYHVASAMTAAEVLAIIALRPPDIVLLDLMLPRESGHDICRMIRDRSTAPIIMVTALADVRERIAGLDLGADDYISKPFDLEELAARMRAVLRRPPLPAGHAAREAGQGYRFGNWIFTPEKRALYSTEGVRMTLTGAETDLLLLLWNHAGMLLGRERIIELLYNSPGAVEERTIDLLVSRLRRKLAHGGRQLEMLRTVRGDGYIFDPGMTGPDGEAPQR</sequence>
<dbReference type="GO" id="GO:0032993">
    <property type="term" value="C:protein-DNA complex"/>
    <property type="evidence" value="ECO:0007669"/>
    <property type="project" value="TreeGrafter"/>
</dbReference>
<dbReference type="PANTHER" id="PTHR48111">
    <property type="entry name" value="REGULATOR OF RPOS"/>
    <property type="match status" value="1"/>
</dbReference>
<dbReference type="CDD" id="cd00383">
    <property type="entry name" value="trans_reg_C"/>
    <property type="match status" value="1"/>
</dbReference>
<proteinExistence type="predicted"/>
<feature type="domain" description="Response regulatory" evidence="9">
    <location>
        <begin position="27"/>
        <end position="140"/>
    </location>
</feature>
<feature type="compositionally biased region" description="Basic and acidic residues" evidence="8">
    <location>
        <begin position="7"/>
        <end position="22"/>
    </location>
</feature>
<evidence type="ECO:0000256" key="3">
    <source>
        <dbReference type="ARBA" id="ARBA00023015"/>
    </source>
</evidence>
<dbReference type="STRING" id="33995.KOEU_21340"/>
<keyword evidence="1 6" id="KW-0597">Phosphoprotein</keyword>
<dbReference type="PANTHER" id="PTHR48111:SF4">
    <property type="entry name" value="DNA-BINDING DUAL TRANSCRIPTIONAL REGULATOR OMPR"/>
    <property type="match status" value="1"/>
</dbReference>
<gene>
    <name evidence="11" type="primary">ompR4</name>
    <name evidence="11" type="ORF">KOEU_21340</name>
</gene>
<dbReference type="InterPro" id="IPR011006">
    <property type="entry name" value="CheY-like_superfamily"/>
</dbReference>
<dbReference type="InterPro" id="IPR001789">
    <property type="entry name" value="Sig_transdc_resp-reg_receiver"/>
</dbReference>
<dbReference type="Gene3D" id="3.40.50.2300">
    <property type="match status" value="1"/>
</dbReference>
<dbReference type="GO" id="GO:0000156">
    <property type="term" value="F:phosphorelay response regulator activity"/>
    <property type="evidence" value="ECO:0007669"/>
    <property type="project" value="TreeGrafter"/>
</dbReference>
<evidence type="ECO:0000256" key="5">
    <source>
        <dbReference type="ARBA" id="ARBA00023163"/>
    </source>
</evidence>
<dbReference type="GO" id="GO:0006355">
    <property type="term" value="P:regulation of DNA-templated transcription"/>
    <property type="evidence" value="ECO:0007669"/>
    <property type="project" value="InterPro"/>
</dbReference>
<evidence type="ECO:0000313" key="12">
    <source>
        <dbReference type="Proteomes" id="UP000037566"/>
    </source>
</evidence>
<dbReference type="PROSITE" id="PS50110">
    <property type="entry name" value="RESPONSE_REGULATORY"/>
    <property type="match status" value="1"/>
</dbReference>
<organism evidence="11 12">
    <name type="scientific">Komagataeibacter europaeus</name>
    <name type="common">Gluconacetobacter europaeus</name>
    <dbReference type="NCBI Taxonomy" id="33995"/>
    <lineage>
        <taxon>Bacteria</taxon>
        <taxon>Pseudomonadati</taxon>
        <taxon>Pseudomonadota</taxon>
        <taxon>Alphaproteobacteria</taxon>
        <taxon>Acetobacterales</taxon>
        <taxon>Acetobacteraceae</taxon>
        <taxon>Komagataeibacter</taxon>
    </lineage>
</organism>
<evidence type="ECO:0000256" key="8">
    <source>
        <dbReference type="SAM" id="MobiDB-lite"/>
    </source>
</evidence>
<dbReference type="Pfam" id="PF00486">
    <property type="entry name" value="Trans_reg_C"/>
    <property type="match status" value="1"/>
</dbReference>
<feature type="modified residue" description="4-aspartylphosphate" evidence="6">
    <location>
        <position position="76"/>
    </location>
</feature>
<dbReference type="GO" id="GO:0000976">
    <property type="term" value="F:transcription cis-regulatory region binding"/>
    <property type="evidence" value="ECO:0007669"/>
    <property type="project" value="TreeGrafter"/>
</dbReference>
<evidence type="ECO:0000256" key="6">
    <source>
        <dbReference type="PROSITE-ProRule" id="PRU00169"/>
    </source>
</evidence>
<dbReference type="EMBL" id="LHUQ01000011">
    <property type="protein sequence ID" value="KON64391.1"/>
    <property type="molecule type" value="Genomic_DNA"/>
</dbReference>
<dbReference type="SMART" id="SM00862">
    <property type="entry name" value="Trans_reg_C"/>
    <property type="match status" value="1"/>
</dbReference>
<dbReference type="AlphaFoldDB" id="A0A0M0EHI0"/>
<evidence type="ECO:0000313" key="11">
    <source>
        <dbReference type="EMBL" id="KON64391.1"/>
    </source>
</evidence>
<evidence type="ECO:0000259" key="10">
    <source>
        <dbReference type="PROSITE" id="PS51755"/>
    </source>
</evidence>
<keyword evidence="3" id="KW-0805">Transcription regulation</keyword>
<dbReference type="SUPFAM" id="SSF46894">
    <property type="entry name" value="C-terminal effector domain of the bipartite response regulators"/>
    <property type="match status" value="1"/>
</dbReference>
<dbReference type="FunFam" id="3.40.50.2300:FF:000001">
    <property type="entry name" value="DNA-binding response regulator PhoB"/>
    <property type="match status" value="1"/>
</dbReference>
<dbReference type="InterPro" id="IPR036388">
    <property type="entry name" value="WH-like_DNA-bd_sf"/>
</dbReference>
<keyword evidence="5" id="KW-0804">Transcription</keyword>
<dbReference type="Pfam" id="PF00072">
    <property type="entry name" value="Response_reg"/>
    <property type="match status" value="1"/>
</dbReference>
<evidence type="ECO:0000256" key="4">
    <source>
        <dbReference type="ARBA" id="ARBA00023125"/>
    </source>
</evidence>
<dbReference type="PATRIC" id="fig|33995.3.peg.2376"/>
<dbReference type="InterPro" id="IPR016032">
    <property type="entry name" value="Sig_transdc_resp-reg_C-effctor"/>
</dbReference>
<name>A0A0M0EHI0_KOMEU</name>
<protein>
    <submittedName>
        <fullName evidence="11">Transcriptional regulatory protein OmpR</fullName>
    </submittedName>
</protein>
<reference evidence="11" key="1">
    <citation type="submission" date="2015-08" db="EMBL/GenBank/DDBJ databases">
        <title>Draft genome sequence of Komagataeibacter europaeus CECT 8546 a cellulose producer strain from vinegar produced by the traditional method.</title>
        <authorList>
            <person name="Poehlein A."/>
            <person name="Valera M.J."/>
            <person name="Haack F.S."/>
            <person name="Mas A."/>
            <person name="Daniel R."/>
            <person name="Streit W.R."/>
            <person name="Mateo E."/>
        </authorList>
    </citation>
    <scope>NUCLEOTIDE SEQUENCE [LARGE SCALE GENOMIC DNA]</scope>
    <source>
        <strain evidence="11">CECT 8546</strain>
    </source>
</reference>
<feature type="DNA-binding region" description="OmpR/PhoB-type" evidence="7">
    <location>
        <begin position="155"/>
        <end position="255"/>
    </location>
</feature>
<comment type="caution">
    <text evidence="11">The sequence shown here is derived from an EMBL/GenBank/DDBJ whole genome shotgun (WGS) entry which is preliminary data.</text>
</comment>
<dbReference type="PROSITE" id="PS51755">
    <property type="entry name" value="OMPR_PHOB"/>
    <property type="match status" value="1"/>
</dbReference>
<evidence type="ECO:0000256" key="2">
    <source>
        <dbReference type="ARBA" id="ARBA00023012"/>
    </source>
</evidence>
<evidence type="ECO:0000256" key="7">
    <source>
        <dbReference type="PROSITE-ProRule" id="PRU01091"/>
    </source>
</evidence>
<dbReference type="SMART" id="SM00448">
    <property type="entry name" value="REC"/>
    <property type="match status" value="1"/>
</dbReference>
<dbReference type="InterPro" id="IPR001867">
    <property type="entry name" value="OmpR/PhoB-type_DNA-bd"/>
</dbReference>
<feature type="domain" description="OmpR/PhoB-type" evidence="10">
    <location>
        <begin position="155"/>
        <end position="255"/>
    </location>
</feature>
<feature type="region of interest" description="Disordered" evidence="8">
    <location>
        <begin position="1"/>
        <end position="22"/>
    </location>
</feature>
<keyword evidence="4 7" id="KW-0238">DNA-binding</keyword>
<dbReference type="InterPro" id="IPR039420">
    <property type="entry name" value="WalR-like"/>
</dbReference>
<dbReference type="OrthoDB" id="9784252at2"/>
<evidence type="ECO:0000256" key="1">
    <source>
        <dbReference type="ARBA" id="ARBA00022553"/>
    </source>
</evidence>
<keyword evidence="2" id="KW-0902">Two-component regulatory system</keyword>
<keyword evidence="12" id="KW-1185">Reference proteome</keyword>
<dbReference type="Proteomes" id="UP000037566">
    <property type="component" value="Unassembled WGS sequence"/>
</dbReference>